<dbReference type="InterPro" id="IPR019734">
    <property type="entry name" value="TPR_rpt"/>
</dbReference>
<dbReference type="InterPro" id="IPR011990">
    <property type="entry name" value="TPR-like_helical_dom_sf"/>
</dbReference>
<dbReference type="PROSITE" id="PS50076">
    <property type="entry name" value="DNAJ_2"/>
    <property type="match status" value="1"/>
</dbReference>
<dbReference type="Pfam" id="PF00226">
    <property type="entry name" value="DnaJ"/>
    <property type="match status" value="1"/>
</dbReference>
<dbReference type="KEGG" id="pabs:JIR001_01060"/>
<name>A0A8D5UCS1_9BACL</name>
<dbReference type="PRINTS" id="PR00625">
    <property type="entry name" value="JDOMAIN"/>
</dbReference>
<keyword evidence="4" id="KW-1133">Transmembrane helix</keyword>
<dbReference type="EMBL" id="AP024601">
    <property type="protein sequence ID" value="BCU80323.1"/>
    <property type="molecule type" value="Genomic_DNA"/>
</dbReference>
<evidence type="ECO:0000256" key="1">
    <source>
        <dbReference type="ARBA" id="ARBA00022705"/>
    </source>
</evidence>
<feature type="transmembrane region" description="Helical" evidence="4">
    <location>
        <begin position="397"/>
        <end position="421"/>
    </location>
</feature>
<proteinExistence type="predicted"/>
<organism evidence="6 7">
    <name type="scientific">Polycladomyces abyssicola</name>
    <dbReference type="NCBI Taxonomy" id="1125966"/>
    <lineage>
        <taxon>Bacteria</taxon>
        <taxon>Bacillati</taxon>
        <taxon>Bacillota</taxon>
        <taxon>Bacilli</taxon>
        <taxon>Bacillales</taxon>
        <taxon>Thermoactinomycetaceae</taxon>
        <taxon>Polycladomyces</taxon>
    </lineage>
</organism>
<dbReference type="Gene3D" id="1.25.40.10">
    <property type="entry name" value="Tetratricopeptide repeat domain"/>
    <property type="match status" value="2"/>
</dbReference>
<dbReference type="SUPFAM" id="SSF46565">
    <property type="entry name" value="Chaperone J-domain"/>
    <property type="match status" value="1"/>
</dbReference>
<protein>
    <recommendedName>
        <fullName evidence="5">J domain-containing protein</fullName>
    </recommendedName>
</protein>
<keyword evidence="4" id="KW-0812">Transmembrane</keyword>
<dbReference type="AlphaFoldDB" id="A0A8D5UCS1"/>
<dbReference type="SMART" id="SM00271">
    <property type="entry name" value="DnaJ"/>
    <property type="match status" value="1"/>
</dbReference>
<gene>
    <name evidence="6" type="ORF">JIR001_01060</name>
</gene>
<keyword evidence="3" id="KW-0802">TPR repeat</keyword>
<evidence type="ECO:0000259" key="5">
    <source>
        <dbReference type="PROSITE" id="PS50076"/>
    </source>
</evidence>
<dbReference type="SUPFAM" id="SSF48452">
    <property type="entry name" value="TPR-like"/>
    <property type="match status" value="1"/>
</dbReference>
<keyword evidence="7" id="KW-1185">Reference proteome</keyword>
<dbReference type="InterPro" id="IPR036869">
    <property type="entry name" value="J_dom_sf"/>
</dbReference>
<reference evidence="6" key="1">
    <citation type="journal article" date="2013" name="Int. J. Syst. Evol. Microbiol.">
        <title>Polycladomyces abyssicola gen. nov., sp. nov., a thermophilic filamentous bacterium isolated from hemipelagic sediment.</title>
        <authorList>
            <person name="Tsubouchi T."/>
            <person name="Shimane Y."/>
            <person name="Mori K."/>
            <person name="Usui K."/>
            <person name="Hiraki T."/>
            <person name="Tame A."/>
            <person name="Uematsu K."/>
            <person name="Maruyama T."/>
            <person name="Hatada Y."/>
        </authorList>
    </citation>
    <scope>NUCLEOTIDE SEQUENCE</scope>
    <source>
        <strain evidence="6">JIR-001</strain>
    </source>
</reference>
<dbReference type="Gene3D" id="1.10.287.110">
    <property type="entry name" value="DnaJ domain"/>
    <property type="match status" value="1"/>
</dbReference>
<dbReference type="PROSITE" id="PS50293">
    <property type="entry name" value="TPR_REGION"/>
    <property type="match status" value="2"/>
</dbReference>
<evidence type="ECO:0000256" key="4">
    <source>
        <dbReference type="SAM" id="Phobius"/>
    </source>
</evidence>
<dbReference type="Pfam" id="PF13432">
    <property type="entry name" value="TPR_16"/>
    <property type="match status" value="1"/>
</dbReference>
<accession>A0A8D5UCS1</accession>
<evidence type="ECO:0000313" key="7">
    <source>
        <dbReference type="Proteomes" id="UP000677436"/>
    </source>
</evidence>
<feature type="repeat" description="TPR" evidence="3">
    <location>
        <begin position="171"/>
        <end position="204"/>
    </location>
</feature>
<evidence type="ECO:0000256" key="2">
    <source>
        <dbReference type="ARBA" id="ARBA00023016"/>
    </source>
</evidence>
<keyword evidence="1" id="KW-0235">DNA replication</keyword>
<evidence type="ECO:0000256" key="3">
    <source>
        <dbReference type="PROSITE-ProRule" id="PRU00339"/>
    </source>
</evidence>
<dbReference type="PANTHER" id="PTHR12558">
    <property type="entry name" value="CELL DIVISION CYCLE 16,23,27"/>
    <property type="match status" value="1"/>
</dbReference>
<reference evidence="6" key="2">
    <citation type="journal article" date="2021" name="Microbiol. Resour. Announc.">
        <title>Complete Genome Sequence of Polycladomyces abyssicola JIR-001T, Isolated from Hemipelagic Sediment in Deep Seawater.</title>
        <authorList>
            <person name="Tsubouchi T."/>
            <person name="Kaneko Y."/>
        </authorList>
    </citation>
    <scope>NUCLEOTIDE SEQUENCE</scope>
    <source>
        <strain evidence="6">JIR-001</strain>
    </source>
</reference>
<dbReference type="GO" id="GO:0006260">
    <property type="term" value="P:DNA replication"/>
    <property type="evidence" value="ECO:0007669"/>
    <property type="project" value="UniProtKB-KW"/>
</dbReference>
<feature type="repeat" description="TPR" evidence="3">
    <location>
        <begin position="137"/>
        <end position="170"/>
    </location>
</feature>
<dbReference type="RefSeq" id="WP_212773726.1">
    <property type="nucleotide sequence ID" value="NZ_AP024601.1"/>
</dbReference>
<dbReference type="PANTHER" id="PTHR12558:SF13">
    <property type="entry name" value="CELL DIVISION CYCLE PROTEIN 27 HOMOLOG"/>
    <property type="match status" value="1"/>
</dbReference>
<keyword evidence="4" id="KW-0472">Membrane</keyword>
<evidence type="ECO:0000313" key="6">
    <source>
        <dbReference type="EMBL" id="BCU80323.1"/>
    </source>
</evidence>
<dbReference type="Pfam" id="PF14559">
    <property type="entry name" value="TPR_19"/>
    <property type="match status" value="1"/>
</dbReference>
<dbReference type="PROSITE" id="PS50005">
    <property type="entry name" value="TPR"/>
    <property type="match status" value="2"/>
</dbReference>
<dbReference type="InterPro" id="IPR001623">
    <property type="entry name" value="DnaJ_domain"/>
</dbReference>
<keyword evidence="2" id="KW-0346">Stress response</keyword>
<dbReference type="Proteomes" id="UP000677436">
    <property type="component" value="Chromosome"/>
</dbReference>
<sequence>MENYYELFGIPREADEGEIRKQIHQELRKWSNRTNAPQMERRQEAERMVQLLEEAEEILLDPDKRAAYDRQLAATSRPQTSARREQVAASAANRTGTGTVTSVEAIISRGTELLEQNRVADTIVLARQATEQDPHNPDAWALLAHAKLEWGEPEQAVEAFRQAIELKPNDGRYYYGLGQTYEQLNRWEDAVTQYQRASKTEPDNHQYQVALGMALIRTEHFDEGVALLEQCAQAEPDNPVYQESLAIGYQAKAYYSWTEVPAGHPMMAEGRYPTNYQQYRTALRYLSKALSLRFDNPQLRQSLRETLKKVEKEGTRLFTGSKLSIGIVWALAVYSLFVDATVGARVFLFLLPALYIASALTPKYKVYQRLIRRGTPHSDLALADEWLSKRIRRTGSIIVLVILGIYFMPWVMLAATLNNFYHNYPVRRWLDVVFSRWKRQTMSKKREL</sequence>
<dbReference type="SMART" id="SM00028">
    <property type="entry name" value="TPR"/>
    <property type="match status" value="4"/>
</dbReference>
<feature type="domain" description="J" evidence="5">
    <location>
        <begin position="3"/>
        <end position="72"/>
    </location>
</feature>